<keyword evidence="5 6" id="KW-0472">Membrane</keyword>
<feature type="transmembrane region" description="Helical" evidence="6">
    <location>
        <begin position="38"/>
        <end position="58"/>
    </location>
</feature>
<dbReference type="Proteomes" id="UP000095395">
    <property type="component" value="Unassembled WGS sequence"/>
</dbReference>
<evidence type="ECO:0000313" key="8">
    <source>
        <dbReference type="EMBL" id="CUN68109.1"/>
    </source>
</evidence>
<protein>
    <submittedName>
        <fullName evidence="8">GtrA-like protein</fullName>
    </submittedName>
</protein>
<sequence length="133" mass="15694">MKNKQQFIKQFISYLFVGGGATIVEWVGFWLFDHCLHIQYLIATAFAFFFSTFANWLFGRLLTFKNSDKNIFLELAQIYLTSMIGLLFNLIIMYIFVSKFNLPDMLSKIIATGIVFFYNFLVRKFIIYKNNES</sequence>
<reference evidence="8 9" key="1">
    <citation type="submission" date="2015-09" db="EMBL/GenBank/DDBJ databases">
        <authorList>
            <consortium name="Pathogen Informatics"/>
        </authorList>
    </citation>
    <scope>NUCLEOTIDE SEQUENCE [LARGE SCALE GENOMIC DNA]</scope>
    <source>
        <strain evidence="8 9">2789STDY5608835</strain>
    </source>
</reference>
<dbReference type="RefSeq" id="WP_055301672.1">
    <property type="nucleotide sequence ID" value="NZ_CYYR01000005.1"/>
</dbReference>
<dbReference type="GO" id="GO:0005886">
    <property type="term" value="C:plasma membrane"/>
    <property type="evidence" value="ECO:0007669"/>
    <property type="project" value="TreeGrafter"/>
</dbReference>
<dbReference type="AlphaFoldDB" id="A0A173YXA5"/>
<evidence type="ECO:0000313" key="9">
    <source>
        <dbReference type="Proteomes" id="UP000095395"/>
    </source>
</evidence>
<organism evidence="8 9">
    <name type="scientific">Roseburia inulinivorans</name>
    <dbReference type="NCBI Taxonomy" id="360807"/>
    <lineage>
        <taxon>Bacteria</taxon>
        <taxon>Bacillati</taxon>
        <taxon>Bacillota</taxon>
        <taxon>Clostridia</taxon>
        <taxon>Lachnospirales</taxon>
        <taxon>Lachnospiraceae</taxon>
        <taxon>Roseburia</taxon>
    </lineage>
</organism>
<dbReference type="Pfam" id="PF04138">
    <property type="entry name" value="GtrA_DPMS_TM"/>
    <property type="match status" value="1"/>
</dbReference>
<evidence type="ECO:0000256" key="2">
    <source>
        <dbReference type="ARBA" id="ARBA00009399"/>
    </source>
</evidence>
<dbReference type="InterPro" id="IPR051401">
    <property type="entry name" value="GtrA_CellWall_Glycosyl"/>
</dbReference>
<comment type="similarity">
    <text evidence="2">Belongs to the GtrA family.</text>
</comment>
<keyword evidence="3 6" id="KW-0812">Transmembrane</keyword>
<comment type="subcellular location">
    <subcellularLocation>
        <location evidence="1">Membrane</location>
        <topology evidence="1">Multi-pass membrane protein</topology>
    </subcellularLocation>
</comment>
<gene>
    <name evidence="8" type="ORF">ERS852392_01072</name>
</gene>
<name>A0A173YXA5_9FIRM</name>
<feature type="transmembrane region" description="Helical" evidence="6">
    <location>
        <begin position="12"/>
        <end position="32"/>
    </location>
</feature>
<evidence type="ECO:0000259" key="7">
    <source>
        <dbReference type="Pfam" id="PF04138"/>
    </source>
</evidence>
<keyword evidence="4 6" id="KW-1133">Transmembrane helix</keyword>
<feature type="transmembrane region" description="Helical" evidence="6">
    <location>
        <begin position="109"/>
        <end position="127"/>
    </location>
</feature>
<proteinExistence type="inferred from homology"/>
<dbReference type="PANTHER" id="PTHR38459:SF1">
    <property type="entry name" value="PROPHAGE BACTOPRENOL-LINKED GLUCOSE TRANSLOCASE HOMOLOG"/>
    <property type="match status" value="1"/>
</dbReference>
<evidence type="ECO:0000256" key="1">
    <source>
        <dbReference type="ARBA" id="ARBA00004141"/>
    </source>
</evidence>
<accession>A0A173YXA5</accession>
<dbReference type="GO" id="GO:0000271">
    <property type="term" value="P:polysaccharide biosynthetic process"/>
    <property type="evidence" value="ECO:0007669"/>
    <property type="project" value="InterPro"/>
</dbReference>
<dbReference type="PANTHER" id="PTHR38459">
    <property type="entry name" value="PROPHAGE BACTOPRENOL-LINKED GLUCOSE TRANSLOCASE HOMOLOG"/>
    <property type="match status" value="1"/>
</dbReference>
<dbReference type="InterPro" id="IPR007267">
    <property type="entry name" value="GtrA_DPMS_TM"/>
</dbReference>
<evidence type="ECO:0000256" key="5">
    <source>
        <dbReference type="ARBA" id="ARBA00023136"/>
    </source>
</evidence>
<feature type="domain" description="GtrA/DPMS transmembrane" evidence="7">
    <location>
        <begin position="14"/>
        <end position="127"/>
    </location>
</feature>
<dbReference type="EMBL" id="CYYR01000005">
    <property type="protein sequence ID" value="CUN68109.1"/>
    <property type="molecule type" value="Genomic_DNA"/>
</dbReference>
<evidence type="ECO:0000256" key="3">
    <source>
        <dbReference type="ARBA" id="ARBA00022692"/>
    </source>
</evidence>
<evidence type="ECO:0000256" key="6">
    <source>
        <dbReference type="SAM" id="Phobius"/>
    </source>
</evidence>
<feature type="transmembrane region" description="Helical" evidence="6">
    <location>
        <begin position="78"/>
        <end position="97"/>
    </location>
</feature>
<evidence type="ECO:0000256" key="4">
    <source>
        <dbReference type="ARBA" id="ARBA00022989"/>
    </source>
</evidence>